<evidence type="ECO:0000256" key="1">
    <source>
        <dbReference type="SAM" id="MobiDB-lite"/>
    </source>
</evidence>
<dbReference type="SUPFAM" id="SSF159888">
    <property type="entry name" value="YdhG-like"/>
    <property type="match status" value="1"/>
</dbReference>
<comment type="caution">
    <text evidence="3">The sequence shown here is derived from an EMBL/GenBank/DDBJ whole genome shotgun (WGS) entry which is preliminary data.</text>
</comment>
<name>A0A937XCX2_UNCW3</name>
<organism evidence="3 4">
    <name type="scientific">candidate division WOR-3 bacterium</name>
    <dbReference type="NCBI Taxonomy" id="2052148"/>
    <lineage>
        <taxon>Bacteria</taxon>
        <taxon>Bacteria division WOR-3</taxon>
    </lineage>
</organism>
<dbReference type="InterPro" id="IPR014922">
    <property type="entry name" value="YdhG-like"/>
</dbReference>
<feature type="domain" description="YdhG-like" evidence="2">
    <location>
        <begin position="40"/>
        <end position="131"/>
    </location>
</feature>
<protein>
    <recommendedName>
        <fullName evidence="2">YdhG-like domain-containing protein</fullName>
    </recommendedName>
</protein>
<evidence type="ECO:0000313" key="3">
    <source>
        <dbReference type="EMBL" id="MBM3330697.1"/>
    </source>
</evidence>
<evidence type="ECO:0000259" key="2">
    <source>
        <dbReference type="Pfam" id="PF08818"/>
    </source>
</evidence>
<feature type="region of interest" description="Disordered" evidence="1">
    <location>
        <begin position="1"/>
        <end position="21"/>
    </location>
</feature>
<dbReference type="Proteomes" id="UP000779900">
    <property type="component" value="Unassembled WGS sequence"/>
</dbReference>
<sequence>MPSPTSSRRQVRPQATKGATADAGVKAVDAYLKALPKDSRTALSRLRKDIRAAAPKAVELMAWRMPAFRQGKVLVCYAAFKDHCSLFPMSPTQLREFAAELEGFTLTKGTIHFTGEKPIPSALVRKIVASRLAEIEAKQARSRR</sequence>
<dbReference type="AlphaFoldDB" id="A0A937XCX2"/>
<proteinExistence type="predicted"/>
<dbReference type="Pfam" id="PF08818">
    <property type="entry name" value="DUF1801"/>
    <property type="match status" value="1"/>
</dbReference>
<evidence type="ECO:0000313" key="4">
    <source>
        <dbReference type="Proteomes" id="UP000779900"/>
    </source>
</evidence>
<accession>A0A937XCX2</accession>
<gene>
    <name evidence="3" type="ORF">FJY68_02455</name>
</gene>
<dbReference type="Gene3D" id="3.90.1150.200">
    <property type="match status" value="1"/>
</dbReference>
<reference evidence="3" key="1">
    <citation type="submission" date="2019-03" db="EMBL/GenBank/DDBJ databases">
        <title>Lake Tanganyika Metagenome-Assembled Genomes (MAGs).</title>
        <authorList>
            <person name="Tran P."/>
        </authorList>
    </citation>
    <scope>NUCLEOTIDE SEQUENCE</scope>
    <source>
        <strain evidence="3">K_DeepCast_150m_m2_040</strain>
    </source>
</reference>
<dbReference type="EMBL" id="VGIR01000008">
    <property type="protein sequence ID" value="MBM3330697.1"/>
    <property type="molecule type" value="Genomic_DNA"/>
</dbReference>